<dbReference type="AlphaFoldDB" id="A0A8E2JN11"/>
<evidence type="ECO:0000313" key="3">
    <source>
        <dbReference type="Proteomes" id="UP000250140"/>
    </source>
</evidence>
<feature type="domain" description="Heterokaryon incompatibility" evidence="1">
    <location>
        <begin position="83"/>
        <end position="234"/>
    </location>
</feature>
<evidence type="ECO:0000259" key="1">
    <source>
        <dbReference type="Pfam" id="PF06985"/>
    </source>
</evidence>
<reference evidence="2 3" key="1">
    <citation type="journal article" date="2016" name="Nat. Commun.">
        <title>Ectomycorrhizal ecology is imprinted in the genome of the dominant symbiotic fungus Cenococcum geophilum.</title>
        <authorList>
            <consortium name="DOE Joint Genome Institute"/>
            <person name="Peter M."/>
            <person name="Kohler A."/>
            <person name="Ohm R.A."/>
            <person name="Kuo A."/>
            <person name="Krutzmann J."/>
            <person name="Morin E."/>
            <person name="Arend M."/>
            <person name="Barry K.W."/>
            <person name="Binder M."/>
            <person name="Choi C."/>
            <person name="Clum A."/>
            <person name="Copeland A."/>
            <person name="Grisel N."/>
            <person name="Haridas S."/>
            <person name="Kipfer T."/>
            <person name="LaButti K."/>
            <person name="Lindquist E."/>
            <person name="Lipzen A."/>
            <person name="Maire R."/>
            <person name="Meier B."/>
            <person name="Mihaltcheva S."/>
            <person name="Molinier V."/>
            <person name="Murat C."/>
            <person name="Poggeler S."/>
            <person name="Quandt C.A."/>
            <person name="Sperisen C."/>
            <person name="Tritt A."/>
            <person name="Tisserant E."/>
            <person name="Crous P.W."/>
            <person name="Henrissat B."/>
            <person name="Nehls U."/>
            <person name="Egli S."/>
            <person name="Spatafora J.W."/>
            <person name="Grigoriev I.V."/>
            <person name="Martin F.M."/>
        </authorList>
    </citation>
    <scope>NUCLEOTIDE SEQUENCE [LARGE SCALE GENOMIC DNA]</scope>
    <source>
        <strain evidence="2 3">CBS 207.34</strain>
    </source>
</reference>
<accession>A0A8E2JN11</accession>
<dbReference type="PANTHER" id="PTHR33112:SF9">
    <property type="entry name" value="HETEROKARYON INCOMPATIBILITY DOMAIN-CONTAINING PROTEIN"/>
    <property type="match status" value="1"/>
</dbReference>
<dbReference type="Pfam" id="PF06985">
    <property type="entry name" value="HET"/>
    <property type="match status" value="1"/>
</dbReference>
<dbReference type="Proteomes" id="UP000250140">
    <property type="component" value="Unassembled WGS sequence"/>
</dbReference>
<evidence type="ECO:0000313" key="2">
    <source>
        <dbReference type="EMBL" id="OCL03224.1"/>
    </source>
</evidence>
<keyword evidence="3" id="KW-1185">Reference proteome</keyword>
<protein>
    <submittedName>
        <fullName evidence="2">HET-domain-containing protein</fullName>
    </submittedName>
</protein>
<organism evidence="2 3">
    <name type="scientific">Glonium stellatum</name>
    <dbReference type="NCBI Taxonomy" id="574774"/>
    <lineage>
        <taxon>Eukaryota</taxon>
        <taxon>Fungi</taxon>
        <taxon>Dikarya</taxon>
        <taxon>Ascomycota</taxon>
        <taxon>Pezizomycotina</taxon>
        <taxon>Dothideomycetes</taxon>
        <taxon>Pleosporomycetidae</taxon>
        <taxon>Gloniales</taxon>
        <taxon>Gloniaceae</taxon>
        <taxon>Glonium</taxon>
    </lineage>
</organism>
<proteinExistence type="predicted"/>
<dbReference type="InterPro" id="IPR010730">
    <property type="entry name" value="HET"/>
</dbReference>
<dbReference type="PANTHER" id="PTHR33112">
    <property type="entry name" value="DOMAIN PROTEIN, PUTATIVE-RELATED"/>
    <property type="match status" value="1"/>
</dbReference>
<sequence length="525" mass="59082">MALTIQGSNPWKAIGIGAKRSGHTASDDAFLWASRQLQECILQHDTCSKATSGRLPTRLLDLAAFGSNQDVKLYESQSQTAQYICLSHCWGAYRPLKLEKATLEVFKSRIPWTSLPLTFQDAISFTRRLGMKYIWIDSLCIIQDDRDDWARESANMAAIYHGSLLTLAATRAESSSAGMFARIPPEFKEHELVSGTGLNGIPYSIFVRIAHGHQEGSIPTREHPLLTRAWVFQERLLSSRVLHFGHFEMLWECAGATSCECLRAKYIPEKLFINQTVAFKRTIERNFRVRAWHGIIQEYTKLNLSYHSDRLPALSGLAKAITAQTGDQYLAGLWKSSFLSDISWKASYESFNIDKNKKNRRPAAWRAPSWSWVSVEAKIYFHENGAHPREDPPEILEVHCVPSGLDPTGELESGYILTSCHLLPATLQYNPQSSGEICYSLTMSPEGEPNDFAADYELSEPGETYVAHGDTIYMMYISTVMEAASDLNLVLRCVDTDLQKYERIGIGMFWEAESGRSPNTVITIV</sequence>
<dbReference type="OrthoDB" id="3486565at2759"/>
<dbReference type="EMBL" id="KV750786">
    <property type="protein sequence ID" value="OCL03224.1"/>
    <property type="molecule type" value="Genomic_DNA"/>
</dbReference>
<gene>
    <name evidence="2" type="ORF">AOQ84DRAFT_303227</name>
</gene>
<name>A0A8E2JN11_9PEZI</name>